<keyword evidence="2" id="KW-1185">Reference proteome</keyword>
<evidence type="ECO:0000313" key="2">
    <source>
        <dbReference type="Proteomes" id="UP000308600"/>
    </source>
</evidence>
<organism evidence="1 2">
    <name type="scientific">Pluteus cervinus</name>
    <dbReference type="NCBI Taxonomy" id="181527"/>
    <lineage>
        <taxon>Eukaryota</taxon>
        <taxon>Fungi</taxon>
        <taxon>Dikarya</taxon>
        <taxon>Basidiomycota</taxon>
        <taxon>Agaricomycotina</taxon>
        <taxon>Agaricomycetes</taxon>
        <taxon>Agaricomycetidae</taxon>
        <taxon>Agaricales</taxon>
        <taxon>Pluteineae</taxon>
        <taxon>Pluteaceae</taxon>
        <taxon>Pluteus</taxon>
    </lineage>
</organism>
<accession>A0ACD3A9M8</accession>
<dbReference type="Proteomes" id="UP000308600">
    <property type="component" value="Unassembled WGS sequence"/>
</dbReference>
<dbReference type="EMBL" id="ML208584">
    <property type="protein sequence ID" value="TFK62398.1"/>
    <property type="molecule type" value="Genomic_DNA"/>
</dbReference>
<proteinExistence type="predicted"/>
<protein>
    <submittedName>
        <fullName evidence="1">Uncharacterized protein</fullName>
    </submittedName>
</protein>
<evidence type="ECO:0000313" key="1">
    <source>
        <dbReference type="EMBL" id="TFK62398.1"/>
    </source>
</evidence>
<sequence>MSSSNCESHLLPNELWEDVFLQVNYPNVLRLKQTCRLFNDIITASTKIEYYGELTMDGLIDTDTSDLSIKDRFDLLRERRFTWENLQWKKFPAESFPGLCHLYELAGGVYAALDANNDFTALTLPTKTCEGSRKSYHLDFPARDFVMDPTQDLVVFLGGQVANDPAIHLHVRTCESAGRRPHPHSEQSRLLVHSQGRPDAWMIQIADNHVALAWNDDTETELNIRIWNWKSGTLIHEQILQDSGGRAQSFTFLSPKTFAIGFKRLSGYISIWNLDSGTEVSRLHFPELVEGDRWVHRLSVDTPPFMARPRRNHTLMVSPTHRIHTFLLTYARYASGWPSIRVYVPNGFLLSCAMPRSSERNGSNIDVPWENWGPRNTWIREAGLRDHHDLHYFGHGFRILLPLAEDNRVRILDFNMNQGIAEDLILSDCSAVSFTSPTTISYPRLFKRDVVTYLPYTLRLRAFPGSLPTNTTLLRMDERHIVAIDLQKMFNAQSRVDVHTMAI</sequence>
<gene>
    <name evidence="1" type="ORF">BDN72DRAFT_964576</name>
</gene>
<name>A0ACD3A9M8_9AGAR</name>
<reference evidence="1 2" key="1">
    <citation type="journal article" date="2019" name="Nat. Ecol. Evol.">
        <title>Megaphylogeny resolves global patterns of mushroom evolution.</title>
        <authorList>
            <person name="Varga T."/>
            <person name="Krizsan K."/>
            <person name="Foldi C."/>
            <person name="Dima B."/>
            <person name="Sanchez-Garcia M."/>
            <person name="Sanchez-Ramirez S."/>
            <person name="Szollosi G.J."/>
            <person name="Szarkandi J.G."/>
            <person name="Papp V."/>
            <person name="Albert L."/>
            <person name="Andreopoulos W."/>
            <person name="Angelini C."/>
            <person name="Antonin V."/>
            <person name="Barry K.W."/>
            <person name="Bougher N.L."/>
            <person name="Buchanan P."/>
            <person name="Buyck B."/>
            <person name="Bense V."/>
            <person name="Catcheside P."/>
            <person name="Chovatia M."/>
            <person name="Cooper J."/>
            <person name="Damon W."/>
            <person name="Desjardin D."/>
            <person name="Finy P."/>
            <person name="Geml J."/>
            <person name="Haridas S."/>
            <person name="Hughes K."/>
            <person name="Justo A."/>
            <person name="Karasinski D."/>
            <person name="Kautmanova I."/>
            <person name="Kiss B."/>
            <person name="Kocsube S."/>
            <person name="Kotiranta H."/>
            <person name="LaButti K.M."/>
            <person name="Lechner B.E."/>
            <person name="Liimatainen K."/>
            <person name="Lipzen A."/>
            <person name="Lukacs Z."/>
            <person name="Mihaltcheva S."/>
            <person name="Morgado L.N."/>
            <person name="Niskanen T."/>
            <person name="Noordeloos M.E."/>
            <person name="Ohm R.A."/>
            <person name="Ortiz-Santana B."/>
            <person name="Ovrebo C."/>
            <person name="Racz N."/>
            <person name="Riley R."/>
            <person name="Savchenko A."/>
            <person name="Shiryaev A."/>
            <person name="Soop K."/>
            <person name="Spirin V."/>
            <person name="Szebenyi C."/>
            <person name="Tomsovsky M."/>
            <person name="Tulloss R.E."/>
            <person name="Uehling J."/>
            <person name="Grigoriev I.V."/>
            <person name="Vagvolgyi C."/>
            <person name="Papp T."/>
            <person name="Martin F.M."/>
            <person name="Miettinen O."/>
            <person name="Hibbett D.S."/>
            <person name="Nagy L.G."/>
        </authorList>
    </citation>
    <scope>NUCLEOTIDE SEQUENCE [LARGE SCALE GENOMIC DNA]</scope>
    <source>
        <strain evidence="1 2">NL-1719</strain>
    </source>
</reference>